<dbReference type="InterPro" id="IPR006357">
    <property type="entry name" value="HAD-SF_hydro_IIA"/>
</dbReference>
<dbReference type="PROSITE" id="PS01228">
    <property type="entry name" value="COF_1"/>
    <property type="match status" value="1"/>
</dbReference>
<dbReference type="Gene3D" id="3.40.50.1000">
    <property type="entry name" value="HAD superfamily/HAD-like"/>
    <property type="match status" value="2"/>
</dbReference>
<name>A0ABP8KI70_9ACTN</name>
<dbReference type="EMBL" id="BAABFR010000188">
    <property type="protein sequence ID" value="GAA4407678.1"/>
    <property type="molecule type" value="Genomic_DNA"/>
</dbReference>
<sequence length="326" mass="33310">MTAVVDAYDALLVDLDGTVYAGAQAIPGAREALDGLGVWYVTNNASRGPDTVAAQLRDLGFDATDDSVVTSAQAGARLLATLVPPGSRVLVVGAAALRDECAARGLVPVDSFDDAPAGVIQGHNPHTGWAQLSEAVLAIRAGAVWVACNVDATLPSERGLVAGNGAMVAAVERATDLTPEVAGKPGAPLLRDAAERAGSIRPLVVGDRLDTDIEGGHTVGADSFMVLTGVNTVDDVLAAPDRRQPTFIAETLAGLRRPAHAVRPGPRTGWTATVDGDVLHLDGAPGADPADALYAAIAAAREVPEADRARLTLADGAPAPWRTGVR</sequence>
<dbReference type="InterPro" id="IPR036412">
    <property type="entry name" value="HAD-like_sf"/>
</dbReference>
<dbReference type="PANTHER" id="PTHR19288:SF95">
    <property type="entry name" value="D-GLYCEROL 3-PHOSPHATE PHOSPHATASE"/>
    <property type="match status" value="1"/>
</dbReference>
<dbReference type="PANTHER" id="PTHR19288">
    <property type="entry name" value="4-NITROPHENYLPHOSPHATASE-RELATED"/>
    <property type="match status" value="1"/>
</dbReference>
<dbReference type="SUPFAM" id="SSF56784">
    <property type="entry name" value="HAD-like"/>
    <property type="match status" value="1"/>
</dbReference>
<dbReference type="GO" id="GO:0016787">
    <property type="term" value="F:hydrolase activity"/>
    <property type="evidence" value="ECO:0007669"/>
    <property type="project" value="UniProtKB-KW"/>
</dbReference>
<dbReference type="RefSeq" id="WP_345001831.1">
    <property type="nucleotide sequence ID" value="NZ_BAABFR010000188.1"/>
</dbReference>
<evidence type="ECO:0000313" key="2">
    <source>
        <dbReference type="Proteomes" id="UP001500635"/>
    </source>
</evidence>
<dbReference type="Proteomes" id="UP001500635">
    <property type="component" value="Unassembled WGS sequence"/>
</dbReference>
<accession>A0ABP8KI70</accession>
<gene>
    <name evidence="1" type="ORF">GCM10023147_51740</name>
</gene>
<keyword evidence="2" id="KW-1185">Reference proteome</keyword>
<protein>
    <submittedName>
        <fullName evidence="1">HAD-IIA family hydrolase</fullName>
    </submittedName>
</protein>
<dbReference type="Pfam" id="PF13242">
    <property type="entry name" value="Hydrolase_like"/>
    <property type="match status" value="1"/>
</dbReference>
<dbReference type="InterPro" id="IPR023214">
    <property type="entry name" value="HAD_sf"/>
</dbReference>
<keyword evidence="1" id="KW-0378">Hydrolase</keyword>
<proteinExistence type="predicted"/>
<evidence type="ECO:0000313" key="1">
    <source>
        <dbReference type="EMBL" id="GAA4407678.1"/>
    </source>
</evidence>
<dbReference type="Pfam" id="PF13344">
    <property type="entry name" value="Hydrolase_6"/>
    <property type="match status" value="1"/>
</dbReference>
<organism evidence="1 2">
    <name type="scientific">Tsukamurella soli</name>
    <dbReference type="NCBI Taxonomy" id="644556"/>
    <lineage>
        <taxon>Bacteria</taxon>
        <taxon>Bacillati</taxon>
        <taxon>Actinomycetota</taxon>
        <taxon>Actinomycetes</taxon>
        <taxon>Mycobacteriales</taxon>
        <taxon>Tsukamurellaceae</taxon>
        <taxon>Tsukamurella</taxon>
    </lineage>
</organism>
<comment type="caution">
    <text evidence="1">The sequence shown here is derived from an EMBL/GenBank/DDBJ whole genome shotgun (WGS) entry which is preliminary data.</text>
</comment>
<reference evidence="2" key="1">
    <citation type="journal article" date="2019" name="Int. J. Syst. Evol. Microbiol.">
        <title>The Global Catalogue of Microorganisms (GCM) 10K type strain sequencing project: providing services to taxonomists for standard genome sequencing and annotation.</title>
        <authorList>
            <consortium name="The Broad Institute Genomics Platform"/>
            <consortium name="The Broad Institute Genome Sequencing Center for Infectious Disease"/>
            <person name="Wu L."/>
            <person name="Ma J."/>
        </authorList>
    </citation>
    <scope>NUCLEOTIDE SEQUENCE [LARGE SCALE GENOMIC DNA]</scope>
    <source>
        <strain evidence="2">JCM 17688</strain>
    </source>
</reference>